<keyword evidence="1" id="KW-0808">Transferase</keyword>
<organism evidence="4 5">
    <name type="scientific">Streptococcus pacificus</name>
    <dbReference type="NCBI Taxonomy" id="2740577"/>
    <lineage>
        <taxon>Bacteria</taxon>
        <taxon>Bacillati</taxon>
        <taxon>Bacillota</taxon>
        <taxon>Bacilli</taxon>
        <taxon>Lactobacillales</taxon>
        <taxon>Streptococcaceae</taxon>
        <taxon>Streptococcus</taxon>
    </lineage>
</organism>
<dbReference type="PANTHER" id="PTHR10908:SF0">
    <property type="entry name" value="SEROTONIN N-ACETYLTRANSFERASE"/>
    <property type="match status" value="1"/>
</dbReference>
<dbReference type="InterPro" id="IPR016181">
    <property type="entry name" value="Acyl_CoA_acyltransferase"/>
</dbReference>
<dbReference type="CDD" id="cd04301">
    <property type="entry name" value="NAT_SF"/>
    <property type="match status" value="1"/>
</dbReference>
<reference evidence="4 5" key="1">
    <citation type="journal article" date="2021" name="Int. J. Syst. Evol. Microbiol.">
        <title>Streptococcus vicugnae sp. nov., isolated from faeces of alpacas (Vicugna pacos) and cattle (Bos taurus), Streptococcus zalophi sp. nov., and Streptococcus pacificus sp. nov., isolated from respiratory tract of California sea lions (Zalophus californianus).</title>
        <authorList>
            <person name="Volokhov D.V."/>
            <person name="Zagorodnyaya T.A."/>
            <person name="Shen Z."/>
            <person name="Blom J."/>
            <person name="Furtak V.A."/>
            <person name="Eisenberg T."/>
            <person name="Fan P."/>
            <person name="Jeong K.C."/>
            <person name="Gao Y."/>
            <person name="Zhang S."/>
            <person name="Amselle M."/>
        </authorList>
    </citation>
    <scope>NUCLEOTIDE SEQUENCE [LARGE SCALE GENOMIC DNA]</scope>
    <source>
        <strain evidence="4 5">CSL7591</strain>
    </source>
</reference>
<dbReference type="SUPFAM" id="SSF55729">
    <property type="entry name" value="Acyl-CoA N-acyltransferases (Nat)"/>
    <property type="match status" value="1"/>
</dbReference>
<evidence type="ECO:0000256" key="2">
    <source>
        <dbReference type="ARBA" id="ARBA00023315"/>
    </source>
</evidence>
<keyword evidence="5" id="KW-1185">Reference proteome</keyword>
<feature type="domain" description="N-acetyltransferase" evidence="3">
    <location>
        <begin position="1"/>
        <end position="159"/>
    </location>
</feature>
<comment type="caution">
    <text evidence="4">The sequence shown here is derived from an EMBL/GenBank/DDBJ whole genome shotgun (WGS) entry which is preliminary data.</text>
</comment>
<dbReference type="PANTHER" id="PTHR10908">
    <property type="entry name" value="SEROTONIN N-ACETYLTRANSFERASE"/>
    <property type="match status" value="1"/>
</dbReference>
<evidence type="ECO:0000259" key="3">
    <source>
        <dbReference type="PROSITE" id="PS51186"/>
    </source>
</evidence>
<dbReference type="Pfam" id="PF00583">
    <property type="entry name" value="Acetyltransf_1"/>
    <property type="match status" value="1"/>
</dbReference>
<dbReference type="PROSITE" id="PS51186">
    <property type="entry name" value="GNAT"/>
    <property type="match status" value="1"/>
</dbReference>
<dbReference type="InterPro" id="IPR000182">
    <property type="entry name" value="GNAT_dom"/>
</dbReference>
<keyword evidence="2" id="KW-0012">Acyltransferase</keyword>
<sequence length="164" mass="18440">MFIRKVEMTDLDAIFQIEVDNFGEAIAASKEVIRERVQLIPDSFLIAEMAGKLVGYIEGPVIDKMDLSDDLFQAVSSNPNSGGIQAITSLSIAKDYQKQGIGTLLLASFKDIVVKNQREGILLTCKEEVIPYYEMNDFKFKGISQSQLGGEIWHKMFWENPQKT</sequence>
<dbReference type="RefSeq" id="WP_199575739.1">
    <property type="nucleotide sequence ID" value="NZ_JAENBO010000003.1"/>
</dbReference>
<dbReference type="Proteomes" id="UP000653045">
    <property type="component" value="Unassembled WGS sequence"/>
</dbReference>
<dbReference type="Gene3D" id="3.40.630.30">
    <property type="match status" value="1"/>
</dbReference>
<evidence type="ECO:0000313" key="4">
    <source>
        <dbReference type="EMBL" id="MBJ8326098.1"/>
    </source>
</evidence>
<evidence type="ECO:0000313" key="5">
    <source>
        <dbReference type="Proteomes" id="UP000653045"/>
    </source>
</evidence>
<protein>
    <submittedName>
        <fullName evidence="4">GNAT family N-acetyltransferase</fullName>
    </submittedName>
</protein>
<dbReference type="EMBL" id="JAENBO010000003">
    <property type="protein sequence ID" value="MBJ8326098.1"/>
    <property type="molecule type" value="Genomic_DNA"/>
</dbReference>
<gene>
    <name evidence="4" type="ORF">JHK62_05365</name>
</gene>
<dbReference type="InterPro" id="IPR051635">
    <property type="entry name" value="SNAT-like"/>
</dbReference>
<accession>A0ABS0ZJP9</accession>
<name>A0ABS0ZJP9_9STRE</name>
<proteinExistence type="predicted"/>
<evidence type="ECO:0000256" key="1">
    <source>
        <dbReference type="ARBA" id="ARBA00022679"/>
    </source>
</evidence>